<comment type="caution">
    <text evidence="1">The sequence shown here is derived from an EMBL/GenBank/DDBJ whole genome shotgun (WGS) entry which is preliminary data.</text>
</comment>
<name>A0ACC3DGF6_9PEZI</name>
<dbReference type="EMBL" id="JAWDJW010004997">
    <property type="protein sequence ID" value="KAK3070198.1"/>
    <property type="molecule type" value="Genomic_DNA"/>
</dbReference>
<proteinExistence type="predicted"/>
<evidence type="ECO:0000313" key="2">
    <source>
        <dbReference type="Proteomes" id="UP001186974"/>
    </source>
</evidence>
<keyword evidence="2" id="KW-1185">Reference proteome</keyword>
<dbReference type="Proteomes" id="UP001186974">
    <property type="component" value="Unassembled WGS sequence"/>
</dbReference>
<accession>A0ACC3DGF6</accession>
<evidence type="ECO:0000313" key="1">
    <source>
        <dbReference type="EMBL" id="KAK3070198.1"/>
    </source>
</evidence>
<reference evidence="1" key="1">
    <citation type="submission" date="2024-09" db="EMBL/GenBank/DDBJ databases">
        <title>Black Yeasts Isolated from many extreme environments.</title>
        <authorList>
            <person name="Coleine C."/>
            <person name="Stajich J.E."/>
            <person name="Selbmann L."/>
        </authorList>
    </citation>
    <scope>NUCLEOTIDE SEQUENCE</scope>
    <source>
        <strain evidence="1">CCFEE 5737</strain>
    </source>
</reference>
<feature type="non-terminal residue" evidence="1">
    <location>
        <position position="213"/>
    </location>
</feature>
<gene>
    <name evidence="1" type="ORF">LTS18_015163</name>
</gene>
<protein>
    <submittedName>
        <fullName evidence="1">Uncharacterized protein</fullName>
    </submittedName>
</protein>
<organism evidence="1 2">
    <name type="scientific">Coniosporium uncinatum</name>
    <dbReference type="NCBI Taxonomy" id="93489"/>
    <lineage>
        <taxon>Eukaryota</taxon>
        <taxon>Fungi</taxon>
        <taxon>Dikarya</taxon>
        <taxon>Ascomycota</taxon>
        <taxon>Pezizomycotina</taxon>
        <taxon>Dothideomycetes</taxon>
        <taxon>Dothideomycetes incertae sedis</taxon>
        <taxon>Coniosporium</taxon>
    </lineage>
</organism>
<sequence>MLDNGEKTEGYVRDKITFGEKQRSDGTVQPPLSRYFCRIKEWKDREEDGMFFDAHRLSRDRRVFSKQILRSFLKNSLTREAWSGAPWMVKEGVAKTYKINREVPSQLTQSARSAERKASIGMGRGQLEGPPGTFFSFLANQQRPLDIRPGPKGTGRGKMDMQHVAQDPRFIQYHQGPGAQPYEMMGQPPPQFQQMFPGVPFTHQFGQHPYFQP</sequence>